<reference evidence="4" key="1">
    <citation type="submission" date="2020-05" db="EMBL/GenBank/DDBJ databases">
        <title>Evolutionary and genomic comparisons of hybrid uninucleate and nonhybrid Rhizoctonia fungi.</title>
        <authorList>
            <person name="Li C."/>
            <person name="Chen X."/>
        </authorList>
    </citation>
    <scope>NUCLEOTIDE SEQUENCE</scope>
    <source>
        <strain evidence="4">AG-1 IA</strain>
    </source>
</reference>
<dbReference type="Proteomes" id="UP000650533">
    <property type="component" value="Chromosome 2"/>
</dbReference>
<evidence type="ECO:0000313" key="5">
    <source>
        <dbReference type="Proteomes" id="UP000650533"/>
    </source>
</evidence>
<accession>A0A8H8NPF8</accession>
<dbReference type="Pfam" id="PF00385">
    <property type="entry name" value="Chromo"/>
    <property type="match status" value="1"/>
</dbReference>
<dbReference type="InterPro" id="IPR023780">
    <property type="entry name" value="Chromo_domain"/>
</dbReference>
<dbReference type="AlphaFoldDB" id="A0A8H8NPF8"/>
<dbReference type="InterPro" id="IPR023779">
    <property type="entry name" value="Chromodomain_CS"/>
</dbReference>
<evidence type="ECO:0000256" key="1">
    <source>
        <dbReference type="ARBA" id="ARBA00004123"/>
    </source>
</evidence>
<dbReference type="PROSITE" id="PS00598">
    <property type="entry name" value="CHROMO_1"/>
    <property type="match status" value="1"/>
</dbReference>
<dbReference type="PROSITE" id="PS50013">
    <property type="entry name" value="CHROMO_2"/>
    <property type="match status" value="1"/>
</dbReference>
<dbReference type="Gene3D" id="2.40.50.40">
    <property type="match status" value="1"/>
</dbReference>
<sequence>MRQTHEYTWGQNPAAGARAEMFMKPSGIIRKEIHTNYNALAGTNTFRQPNEAVQWLSHKKCGHSKLEKLETPSERIHQPLPVVWKEYTDALAQDISPVNLDSHGTAYMRNQLHPQKTRQPPDKLRYPLGQRTIMELIVAPCSDIIKTPLYKLKGEEEYEVDKFVDWAAEDGIWKYRVRWKGYAPHEDTWEPAKDLQCCKDKLRNFFANYLDAPAANDPSLQMRAKLKEARWSNNSASQKLPALSLFKLSLPKFALLSSSCAPHYPSMPTFSSINALAYNPCLYIDCYIMNNPEKMRAHLDSSAVMTFIGMT</sequence>
<dbReference type="KEGG" id="rsx:RhiXN_04912"/>
<feature type="domain" description="Chromo" evidence="3">
    <location>
        <begin position="158"/>
        <end position="217"/>
    </location>
</feature>
<comment type="subcellular location">
    <subcellularLocation>
        <location evidence="1">Nucleus</location>
    </subcellularLocation>
</comment>
<gene>
    <name evidence="4" type="ORF">RhiXN_04912</name>
</gene>
<evidence type="ECO:0000256" key="2">
    <source>
        <dbReference type="ARBA" id="ARBA00023242"/>
    </source>
</evidence>
<protein>
    <submittedName>
        <fullName evidence="4">Retrotransposable element Tf2 protein</fullName>
    </submittedName>
</protein>
<dbReference type="RefSeq" id="XP_043177147.1">
    <property type="nucleotide sequence ID" value="XM_043324728.1"/>
</dbReference>
<dbReference type="GeneID" id="67027191"/>
<name>A0A8H8NPF8_9AGAM</name>
<dbReference type="GO" id="GO:0006338">
    <property type="term" value="P:chromatin remodeling"/>
    <property type="evidence" value="ECO:0007669"/>
    <property type="project" value="UniProtKB-ARBA"/>
</dbReference>
<dbReference type="InterPro" id="IPR000953">
    <property type="entry name" value="Chromo/chromo_shadow_dom"/>
</dbReference>
<dbReference type="InterPro" id="IPR051219">
    <property type="entry name" value="Heterochromatin_chromo-domain"/>
</dbReference>
<organism evidence="4 5">
    <name type="scientific">Rhizoctonia solani</name>
    <dbReference type="NCBI Taxonomy" id="456999"/>
    <lineage>
        <taxon>Eukaryota</taxon>
        <taxon>Fungi</taxon>
        <taxon>Dikarya</taxon>
        <taxon>Basidiomycota</taxon>
        <taxon>Agaricomycotina</taxon>
        <taxon>Agaricomycetes</taxon>
        <taxon>Cantharellales</taxon>
        <taxon>Ceratobasidiaceae</taxon>
        <taxon>Rhizoctonia</taxon>
    </lineage>
</organism>
<dbReference type="EMBL" id="CP059659">
    <property type="protein sequence ID" value="QRW16910.1"/>
    <property type="molecule type" value="Genomic_DNA"/>
</dbReference>
<dbReference type="SUPFAM" id="SSF54160">
    <property type="entry name" value="Chromo domain-like"/>
    <property type="match status" value="1"/>
</dbReference>
<dbReference type="InterPro" id="IPR016197">
    <property type="entry name" value="Chromo-like_dom_sf"/>
</dbReference>
<dbReference type="GO" id="GO:0005634">
    <property type="term" value="C:nucleus"/>
    <property type="evidence" value="ECO:0007669"/>
    <property type="project" value="UniProtKB-SubCell"/>
</dbReference>
<dbReference type="PANTHER" id="PTHR22812">
    <property type="entry name" value="CHROMOBOX PROTEIN"/>
    <property type="match status" value="1"/>
</dbReference>
<proteinExistence type="predicted"/>
<evidence type="ECO:0000313" key="4">
    <source>
        <dbReference type="EMBL" id="QRW16910.1"/>
    </source>
</evidence>
<evidence type="ECO:0000259" key="3">
    <source>
        <dbReference type="PROSITE" id="PS50013"/>
    </source>
</evidence>
<keyword evidence="2" id="KW-0539">Nucleus</keyword>
<dbReference type="SMART" id="SM00298">
    <property type="entry name" value="CHROMO"/>
    <property type="match status" value="1"/>
</dbReference>